<evidence type="ECO:0000313" key="1">
    <source>
        <dbReference type="EMBL" id="KAJ7419242.1"/>
    </source>
</evidence>
<protein>
    <submittedName>
        <fullName evidence="1">Uncharacterized protein</fullName>
    </submittedName>
</protein>
<keyword evidence="2" id="KW-1185">Reference proteome</keyword>
<name>A0ABQ9DD04_9PASS</name>
<gene>
    <name evidence="1" type="ORF">WISP_55148</name>
</gene>
<accession>A0ABQ9DD04</accession>
<sequence length="233" mass="25553">MEYEPAYVSELEPALYPGGQEDQWNLGLYKRSVASRTRAVFVPLDLALLQWVYFLPNSETGACFESLKPFPLVLSLHALVKVLEKRNHELVSGSENREVSFNFMCCGFRRAFCALGAHQPPHSFPPGFSKSSPKRFDPSGEIGGDMDLVLLGKIQVGELCLMAVIGSPKKLLPGLKPCFKCNPTSVTIQKMSYGSIDGSGFGSRNPFGGPSRQGYQPLGEVSIPCCDLFRLTP</sequence>
<dbReference type="EMBL" id="WHWB01033540">
    <property type="protein sequence ID" value="KAJ7419242.1"/>
    <property type="molecule type" value="Genomic_DNA"/>
</dbReference>
<organism evidence="1 2">
    <name type="scientific">Willisornis vidua</name>
    <name type="common">Xingu scale-backed antbird</name>
    <dbReference type="NCBI Taxonomy" id="1566151"/>
    <lineage>
        <taxon>Eukaryota</taxon>
        <taxon>Metazoa</taxon>
        <taxon>Chordata</taxon>
        <taxon>Craniata</taxon>
        <taxon>Vertebrata</taxon>
        <taxon>Euteleostomi</taxon>
        <taxon>Archelosauria</taxon>
        <taxon>Archosauria</taxon>
        <taxon>Dinosauria</taxon>
        <taxon>Saurischia</taxon>
        <taxon>Theropoda</taxon>
        <taxon>Coelurosauria</taxon>
        <taxon>Aves</taxon>
        <taxon>Neognathae</taxon>
        <taxon>Neoaves</taxon>
        <taxon>Telluraves</taxon>
        <taxon>Australaves</taxon>
        <taxon>Passeriformes</taxon>
        <taxon>Thamnophilidae</taxon>
        <taxon>Willisornis</taxon>
    </lineage>
</organism>
<comment type="caution">
    <text evidence="1">The sequence shown here is derived from an EMBL/GenBank/DDBJ whole genome shotgun (WGS) entry which is preliminary data.</text>
</comment>
<evidence type="ECO:0000313" key="2">
    <source>
        <dbReference type="Proteomes" id="UP001145742"/>
    </source>
</evidence>
<reference evidence="1" key="1">
    <citation type="submission" date="2019-10" db="EMBL/GenBank/DDBJ databases">
        <authorList>
            <person name="Soares A.E.R."/>
            <person name="Aleixo A."/>
            <person name="Schneider P."/>
            <person name="Miyaki C.Y."/>
            <person name="Schneider M.P."/>
            <person name="Mello C."/>
            <person name="Vasconcelos A.T.R."/>
        </authorList>
    </citation>
    <scope>NUCLEOTIDE SEQUENCE</scope>
    <source>
        <tissue evidence="1">Muscle</tissue>
    </source>
</reference>
<proteinExistence type="predicted"/>
<dbReference type="Proteomes" id="UP001145742">
    <property type="component" value="Unassembled WGS sequence"/>
</dbReference>